<organism evidence="1 2">
    <name type="scientific">Colletotrichum asianum</name>
    <dbReference type="NCBI Taxonomy" id="702518"/>
    <lineage>
        <taxon>Eukaryota</taxon>
        <taxon>Fungi</taxon>
        <taxon>Dikarya</taxon>
        <taxon>Ascomycota</taxon>
        <taxon>Pezizomycotina</taxon>
        <taxon>Sordariomycetes</taxon>
        <taxon>Hypocreomycetidae</taxon>
        <taxon>Glomerellales</taxon>
        <taxon>Glomerellaceae</taxon>
        <taxon>Colletotrichum</taxon>
        <taxon>Colletotrichum gloeosporioides species complex</taxon>
    </lineage>
</organism>
<dbReference type="AlphaFoldDB" id="A0A8H3ZQE4"/>
<keyword evidence="2" id="KW-1185">Reference proteome</keyword>
<evidence type="ECO:0000313" key="1">
    <source>
        <dbReference type="EMBL" id="KAF0322331.1"/>
    </source>
</evidence>
<proteinExistence type="predicted"/>
<dbReference type="EMBL" id="WOWK01000062">
    <property type="protein sequence ID" value="KAF0322331.1"/>
    <property type="molecule type" value="Genomic_DNA"/>
</dbReference>
<comment type="caution">
    <text evidence="1">The sequence shown here is derived from an EMBL/GenBank/DDBJ whole genome shotgun (WGS) entry which is preliminary data.</text>
</comment>
<evidence type="ECO:0000313" key="2">
    <source>
        <dbReference type="Proteomes" id="UP000434172"/>
    </source>
</evidence>
<protein>
    <submittedName>
        <fullName evidence="1">Uncharacterized protein</fullName>
    </submittedName>
</protein>
<dbReference type="OrthoDB" id="4809727at2759"/>
<name>A0A8H3ZQE4_9PEZI</name>
<accession>A0A8H3ZQE4</accession>
<sequence>MRLYEPFVESQVDYSARRGMVELIGGDQQVLLVLAIKIIARISTVVSVTITALSLGAQVAAVNDVSPALSNPLEARAGLCCALAVDNRILQTVCQYMYENCGGWGNCVQGNDNQWCRHCIVNHPEDEACLKLTWPPVDPAPVGKRDEIDATMAPAERDVSKETYTGSKEVQKRALHTDHIQTQALVIQAQSYARSFGLITIRIIVSAVNVVTYSIQNAGVQQAAWEILDLATGWHVNGNVEGGEVIGGHAPSQVLAKGGDNFELDFITNTGGA</sequence>
<gene>
    <name evidence="1" type="ORF">GQ607_010412</name>
</gene>
<dbReference type="Proteomes" id="UP000434172">
    <property type="component" value="Unassembled WGS sequence"/>
</dbReference>
<reference evidence="1 2" key="1">
    <citation type="submission" date="2019-12" db="EMBL/GenBank/DDBJ databases">
        <title>A genome sequence resource for the geographically widespread anthracnose pathogen Colletotrichum asianum.</title>
        <authorList>
            <person name="Meng Y."/>
        </authorList>
    </citation>
    <scope>NUCLEOTIDE SEQUENCE [LARGE SCALE GENOMIC DNA]</scope>
    <source>
        <strain evidence="1 2">ICMP 18580</strain>
    </source>
</reference>